<reference evidence="1" key="1">
    <citation type="submission" date="2014-02" db="EMBL/GenBank/DDBJ databases">
        <title>The Genome Sequence of Trichophyton rubrum (morphotype fischeri) CBS 288.86.</title>
        <authorList>
            <consortium name="The Broad Institute Genomics Platform"/>
            <person name="Cuomo C.A."/>
            <person name="White T.C."/>
            <person name="Graser Y."/>
            <person name="Martinez-Rossi N."/>
            <person name="Heitman J."/>
            <person name="Young S.K."/>
            <person name="Zeng Q."/>
            <person name="Gargeya S."/>
            <person name="Abouelleil A."/>
            <person name="Alvarado L."/>
            <person name="Chapman S.B."/>
            <person name="Gainer-Dewar J."/>
            <person name="Goldberg J."/>
            <person name="Griggs A."/>
            <person name="Gujja S."/>
            <person name="Hansen M."/>
            <person name="Howarth C."/>
            <person name="Imamovic A."/>
            <person name="Larimer J."/>
            <person name="Martinez D."/>
            <person name="Murphy C."/>
            <person name="Pearson M.D."/>
            <person name="Persinoti G."/>
            <person name="Poon T."/>
            <person name="Priest M."/>
            <person name="Roberts A.D."/>
            <person name="Saif S."/>
            <person name="Shea T.D."/>
            <person name="Sykes S.N."/>
            <person name="Wortman J."/>
            <person name="Nusbaum C."/>
            <person name="Birren B."/>
        </authorList>
    </citation>
    <scope>NUCLEOTIDE SEQUENCE [LARGE SCALE GENOMIC DNA]</scope>
    <source>
        <strain evidence="1">CBS 288.86</strain>
    </source>
</reference>
<dbReference type="EMBL" id="KK207799">
    <property type="protein sequence ID" value="EZF53908.1"/>
    <property type="molecule type" value="Genomic_DNA"/>
</dbReference>
<organism evidence="1">
    <name type="scientific">Trichophyton rubrum CBS 288.86</name>
    <dbReference type="NCBI Taxonomy" id="1215330"/>
    <lineage>
        <taxon>Eukaryota</taxon>
        <taxon>Fungi</taxon>
        <taxon>Dikarya</taxon>
        <taxon>Ascomycota</taxon>
        <taxon>Pezizomycotina</taxon>
        <taxon>Eurotiomycetes</taxon>
        <taxon>Eurotiomycetidae</taxon>
        <taxon>Onygenales</taxon>
        <taxon>Arthrodermataceae</taxon>
        <taxon>Trichophyton</taxon>
    </lineage>
</organism>
<dbReference type="Proteomes" id="UP000023758">
    <property type="component" value="Unassembled WGS sequence"/>
</dbReference>
<evidence type="ECO:0000313" key="1">
    <source>
        <dbReference type="EMBL" id="EZF53908.1"/>
    </source>
</evidence>
<proteinExistence type="predicted"/>
<protein>
    <submittedName>
        <fullName evidence="1">Uncharacterized protein</fullName>
    </submittedName>
</protein>
<sequence length="111" mass="12625">MKKMQGSKLDIPHGAYGEHTICRVTSSSLRISKMRAHFLPLVPLGTEKIHVSPSDLSGSALYHEKLYADRVAYRGLFGANYWGKARARTDGRLFQLLVLHVPQSTWMERRE</sequence>
<gene>
    <name evidence="1" type="ORF">H103_03246</name>
</gene>
<name>A0A022W750_TRIRU</name>
<accession>A0A022W750</accession>
<dbReference type="HOGENOM" id="CLU_2160213_0_0_1"/>
<dbReference type="AlphaFoldDB" id="A0A022W750"/>